<proteinExistence type="predicted"/>
<evidence type="ECO:0000256" key="5">
    <source>
        <dbReference type="ARBA" id="ARBA00022737"/>
    </source>
</evidence>
<evidence type="ECO:0000256" key="7">
    <source>
        <dbReference type="ARBA" id="ARBA00023180"/>
    </source>
</evidence>
<evidence type="ECO:0000256" key="9">
    <source>
        <dbReference type="SAM" id="SignalP"/>
    </source>
</evidence>
<accession>A0A3Q4G6G0</accession>
<dbReference type="GeneTree" id="ENSGT00940000164218"/>
<dbReference type="FunFam" id="2.10.25.10:FF:000038">
    <property type="entry name" value="Fibrillin 2"/>
    <property type="match status" value="1"/>
</dbReference>
<dbReference type="PROSITE" id="PS01187">
    <property type="entry name" value="EGF_CA"/>
    <property type="match status" value="1"/>
</dbReference>
<keyword evidence="5" id="KW-0677">Repeat</keyword>
<dbReference type="InterPro" id="IPR018097">
    <property type="entry name" value="EGF_Ca-bd_CS"/>
</dbReference>
<dbReference type="CDD" id="cd00054">
    <property type="entry name" value="EGF_CA"/>
    <property type="match status" value="1"/>
</dbReference>
<dbReference type="InterPro" id="IPR052080">
    <property type="entry name" value="vWF_C/EGF_Fibrillin"/>
</dbReference>
<dbReference type="STRING" id="32507.ENSNBRP00000004190"/>
<feature type="signal peptide" evidence="9">
    <location>
        <begin position="1"/>
        <end position="31"/>
    </location>
</feature>
<dbReference type="SMART" id="SM00181">
    <property type="entry name" value="EGF"/>
    <property type="match status" value="5"/>
</dbReference>
<dbReference type="SUPFAM" id="SSF57184">
    <property type="entry name" value="Growth factor receptor domain"/>
    <property type="match status" value="1"/>
</dbReference>
<evidence type="ECO:0000259" key="10">
    <source>
        <dbReference type="PROSITE" id="PS50026"/>
    </source>
</evidence>
<dbReference type="PROSITE" id="PS50026">
    <property type="entry name" value="EGF_3"/>
    <property type="match status" value="3"/>
</dbReference>
<dbReference type="InterPro" id="IPR000742">
    <property type="entry name" value="EGF"/>
</dbReference>
<name>A0A3Q4G6G0_NEOBR</name>
<dbReference type="Pfam" id="PF12947">
    <property type="entry name" value="EGF_3"/>
    <property type="match status" value="1"/>
</dbReference>
<keyword evidence="3 8" id="KW-0245">EGF-like domain</keyword>
<dbReference type="PANTHER" id="PTHR47333">
    <property type="entry name" value="VON WILLEBRAND FACTOR C AND EGF DOMAIN-CONTAINING PROTEIN"/>
    <property type="match status" value="1"/>
</dbReference>
<dbReference type="InterPro" id="IPR001881">
    <property type="entry name" value="EGF-like_Ca-bd_dom"/>
</dbReference>
<dbReference type="Proteomes" id="UP000261580">
    <property type="component" value="Unassembled WGS sequence"/>
</dbReference>
<dbReference type="Gene3D" id="2.10.25.10">
    <property type="entry name" value="Laminin"/>
    <property type="match status" value="5"/>
</dbReference>
<feature type="domain" description="EGF-like" evidence="10">
    <location>
        <begin position="125"/>
        <end position="165"/>
    </location>
</feature>
<feature type="domain" description="EGF-like" evidence="10">
    <location>
        <begin position="43"/>
        <end position="83"/>
    </location>
</feature>
<reference evidence="11" key="1">
    <citation type="submission" date="2025-08" db="UniProtKB">
        <authorList>
            <consortium name="Ensembl"/>
        </authorList>
    </citation>
    <scope>IDENTIFICATION</scope>
</reference>
<evidence type="ECO:0000256" key="3">
    <source>
        <dbReference type="ARBA" id="ARBA00022536"/>
    </source>
</evidence>
<dbReference type="PROSITE" id="PS01186">
    <property type="entry name" value="EGF_2"/>
    <property type="match status" value="3"/>
</dbReference>
<evidence type="ECO:0000256" key="6">
    <source>
        <dbReference type="ARBA" id="ARBA00023157"/>
    </source>
</evidence>
<dbReference type="FunFam" id="2.10.25.10:FF:000240">
    <property type="entry name" value="Vitamin K-dependent protein S"/>
    <property type="match status" value="1"/>
</dbReference>
<keyword evidence="4 9" id="KW-0732">Signal</keyword>
<dbReference type="Ensembl" id="ENSNBRT00000004326.1">
    <property type="protein sequence ID" value="ENSNBRP00000004190.1"/>
    <property type="gene ID" value="ENSNBRG00000003306.1"/>
</dbReference>
<dbReference type="GO" id="GO:0005576">
    <property type="term" value="C:extracellular region"/>
    <property type="evidence" value="ECO:0007669"/>
    <property type="project" value="UniProtKB-SubCell"/>
</dbReference>
<dbReference type="GO" id="GO:0030855">
    <property type="term" value="P:epithelial cell differentiation"/>
    <property type="evidence" value="ECO:0007669"/>
    <property type="project" value="UniProtKB-ARBA"/>
</dbReference>
<keyword evidence="6" id="KW-1015">Disulfide bond</keyword>
<reference evidence="11" key="2">
    <citation type="submission" date="2025-09" db="UniProtKB">
        <authorList>
            <consortium name="Ensembl"/>
        </authorList>
    </citation>
    <scope>IDENTIFICATION</scope>
</reference>
<keyword evidence="2" id="KW-0964">Secreted</keyword>
<dbReference type="InterPro" id="IPR024731">
    <property type="entry name" value="NELL2-like_EGF"/>
</dbReference>
<protein>
    <recommendedName>
        <fullName evidence="10">EGF-like domain-containing protein</fullName>
    </recommendedName>
</protein>
<evidence type="ECO:0000256" key="2">
    <source>
        <dbReference type="ARBA" id="ARBA00022525"/>
    </source>
</evidence>
<feature type="chain" id="PRO_5018724197" description="EGF-like domain-containing protein" evidence="9">
    <location>
        <begin position="32"/>
        <end position="300"/>
    </location>
</feature>
<evidence type="ECO:0000256" key="1">
    <source>
        <dbReference type="ARBA" id="ARBA00004613"/>
    </source>
</evidence>
<dbReference type="PROSITE" id="PS00010">
    <property type="entry name" value="ASX_HYDROXYL"/>
    <property type="match status" value="3"/>
</dbReference>
<dbReference type="OMA" id="HICINIR"/>
<dbReference type="GO" id="GO:0005509">
    <property type="term" value="F:calcium ion binding"/>
    <property type="evidence" value="ECO:0007669"/>
    <property type="project" value="InterPro"/>
</dbReference>
<evidence type="ECO:0000313" key="12">
    <source>
        <dbReference type="Proteomes" id="UP000261580"/>
    </source>
</evidence>
<dbReference type="FunFam" id="2.10.25.10:FF:000010">
    <property type="entry name" value="Pro-epidermal growth factor"/>
    <property type="match status" value="1"/>
</dbReference>
<evidence type="ECO:0000256" key="4">
    <source>
        <dbReference type="ARBA" id="ARBA00022729"/>
    </source>
</evidence>
<feature type="domain" description="EGF-like" evidence="10">
    <location>
        <begin position="84"/>
        <end position="124"/>
    </location>
</feature>
<dbReference type="InterPro" id="IPR000152">
    <property type="entry name" value="EGF-type_Asp/Asn_hydroxyl_site"/>
</dbReference>
<dbReference type="AlphaFoldDB" id="A0A3Q4G6G0"/>
<dbReference type="Bgee" id="ENSNBRG00000003306">
    <property type="expression patterns" value="Expressed in testis and 1 other cell type or tissue"/>
</dbReference>
<keyword evidence="12" id="KW-1185">Reference proteome</keyword>
<sequence length="300" mass="32664">MSAALRSCVAASWEMCALTLLAAFHASAGWASENEAALCLSSDENECVSGGHTCDANARCGNIIGSYFCQCYQGFNGDGHSCFDIDECVVNNGRCEHNCTNEPGSYSCQCASGYQLDPDRHSCTDVDECVRLNGTCEHICINIRGSFHCSCRPGYQLHIDGHTCVGICCMHKRELSKHDVYDLCVSVCGFVYIDIDECKLQNGGCSHTCTNSPGGHTCRCPPPLLLDIDNLNCRSKFDYRVDITVFYATSCKLRNGGCDHMCTVRAEGHVQCSCQAGWQLDEDARSCVGESSCSLPALYY</sequence>
<keyword evidence="7" id="KW-0325">Glycoprotein</keyword>
<dbReference type="SMART" id="SM00179">
    <property type="entry name" value="EGF_CA"/>
    <property type="match status" value="4"/>
</dbReference>
<dbReference type="GO" id="GO:0071944">
    <property type="term" value="C:cell periphery"/>
    <property type="evidence" value="ECO:0007669"/>
    <property type="project" value="UniProtKB-ARBA"/>
</dbReference>
<comment type="subcellular location">
    <subcellularLocation>
        <location evidence="1">Secreted</location>
    </subcellularLocation>
</comment>
<evidence type="ECO:0000256" key="8">
    <source>
        <dbReference type="PROSITE-ProRule" id="PRU00076"/>
    </source>
</evidence>
<organism evidence="11 12">
    <name type="scientific">Neolamprologus brichardi</name>
    <name type="common">Fairy cichlid</name>
    <name type="synonym">Lamprologus brichardi</name>
    <dbReference type="NCBI Taxonomy" id="32507"/>
    <lineage>
        <taxon>Eukaryota</taxon>
        <taxon>Metazoa</taxon>
        <taxon>Chordata</taxon>
        <taxon>Craniata</taxon>
        <taxon>Vertebrata</taxon>
        <taxon>Euteleostomi</taxon>
        <taxon>Actinopterygii</taxon>
        <taxon>Neopterygii</taxon>
        <taxon>Teleostei</taxon>
        <taxon>Neoteleostei</taxon>
        <taxon>Acanthomorphata</taxon>
        <taxon>Ovalentaria</taxon>
        <taxon>Cichlomorphae</taxon>
        <taxon>Cichliformes</taxon>
        <taxon>Cichlidae</taxon>
        <taxon>African cichlids</taxon>
        <taxon>Pseudocrenilabrinae</taxon>
        <taxon>Lamprologini</taxon>
        <taxon>Neolamprologus</taxon>
    </lineage>
</organism>
<dbReference type="PANTHER" id="PTHR47333:SF4">
    <property type="entry name" value="EGF-LIKE DOMAIN-CONTAINING PROTEIN"/>
    <property type="match status" value="1"/>
</dbReference>
<comment type="caution">
    <text evidence="8">Lacks conserved residue(s) required for the propagation of feature annotation.</text>
</comment>
<dbReference type="InterPro" id="IPR009030">
    <property type="entry name" value="Growth_fac_rcpt_cys_sf"/>
</dbReference>
<dbReference type="Pfam" id="PF14670">
    <property type="entry name" value="FXa_inhibition"/>
    <property type="match status" value="4"/>
</dbReference>
<evidence type="ECO:0000313" key="11">
    <source>
        <dbReference type="Ensembl" id="ENSNBRP00000004190.1"/>
    </source>
</evidence>
<dbReference type="SUPFAM" id="SSF57196">
    <property type="entry name" value="EGF/Laminin"/>
    <property type="match status" value="2"/>
</dbReference>